<dbReference type="AlphaFoldDB" id="A0A078KDU6"/>
<evidence type="ECO:0000256" key="1">
    <source>
        <dbReference type="ARBA" id="ARBA00010618"/>
    </source>
</evidence>
<dbReference type="PANTHER" id="PTHR12903">
    <property type="entry name" value="MITOCHONDRIAL RIBOSOMAL PROTEIN L24"/>
    <property type="match status" value="1"/>
</dbReference>
<evidence type="ECO:0000256" key="2">
    <source>
        <dbReference type="ARBA" id="ARBA00022980"/>
    </source>
</evidence>
<gene>
    <name evidence="5 6" type="primary">rplX</name>
    <name evidence="6" type="ORF">CEM_105</name>
</gene>
<evidence type="ECO:0000313" key="6">
    <source>
        <dbReference type="EMBL" id="CDZ16373.1"/>
    </source>
</evidence>
<dbReference type="GO" id="GO:0005840">
    <property type="term" value="C:ribosome"/>
    <property type="evidence" value="ECO:0007669"/>
    <property type="project" value="UniProtKB-KW"/>
</dbReference>
<dbReference type="GO" id="GO:1990904">
    <property type="term" value="C:ribonucleoprotein complex"/>
    <property type="evidence" value="ECO:0007669"/>
    <property type="project" value="UniProtKB-KW"/>
</dbReference>
<dbReference type="CDD" id="cd06089">
    <property type="entry name" value="KOW_RPL26"/>
    <property type="match status" value="1"/>
</dbReference>
<comment type="similarity">
    <text evidence="1 5">Belongs to the universal ribosomal protein uL24 family.</text>
</comment>
<dbReference type="InterPro" id="IPR008991">
    <property type="entry name" value="Translation_prot_SH3-like_sf"/>
</dbReference>
<dbReference type="InterPro" id="IPR041988">
    <property type="entry name" value="Ribosomal_uL24_KOW"/>
</dbReference>
<dbReference type="Gene3D" id="2.30.30.30">
    <property type="match status" value="1"/>
</dbReference>
<evidence type="ECO:0000256" key="5">
    <source>
        <dbReference type="HAMAP-Rule" id="MF_01326"/>
    </source>
</evidence>
<comment type="function">
    <text evidence="5">One of two assembly initiator proteins, it binds directly to the 5'-end of the 23S rRNA, where it nucleates assembly of the 50S subunit.</text>
</comment>
<dbReference type="InterPro" id="IPR003256">
    <property type="entry name" value="Ribosomal_uL24"/>
</dbReference>
<keyword evidence="5" id="KW-0694">RNA-binding</keyword>
<dbReference type="GO" id="GO:0003735">
    <property type="term" value="F:structural constituent of ribosome"/>
    <property type="evidence" value="ECO:0007669"/>
    <property type="project" value="InterPro"/>
</dbReference>
<dbReference type="KEGG" id="eme:CEM_105"/>
<evidence type="ECO:0000256" key="3">
    <source>
        <dbReference type="ARBA" id="ARBA00023274"/>
    </source>
</evidence>
<protein>
    <recommendedName>
        <fullName evidence="4 5">Large ribosomal subunit protein uL24</fullName>
    </recommendedName>
</protein>
<keyword evidence="3 5" id="KW-0687">Ribonucleoprotein</keyword>
<dbReference type="EMBL" id="LM655252">
    <property type="protein sequence ID" value="CDZ16373.1"/>
    <property type="molecule type" value="Genomic_DNA"/>
</dbReference>
<accession>A0A078KDU6</accession>
<dbReference type="NCBIfam" id="TIGR01079">
    <property type="entry name" value="rplX_bact"/>
    <property type="match status" value="1"/>
</dbReference>
<keyword evidence="2 5" id="KW-0689">Ribosomal protein</keyword>
<dbReference type="SUPFAM" id="SSF50104">
    <property type="entry name" value="Translation proteins SH3-like domain"/>
    <property type="match status" value="1"/>
</dbReference>
<keyword evidence="5" id="KW-0699">rRNA-binding</keyword>
<dbReference type="GO" id="GO:0019843">
    <property type="term" value="F:rRNA binding"/>
    <property type="evidence" value="ECO:0007669"/>
    <property type="project" value="UniProtKB-UniRule"/>
</dbReference>
<dbReference type="HAMAP" id="MF_01326_B">
    <property type="entry name" value="Ribosomal_uL24_B"/>
    <property type="match status" value="1"/>
</dbReference>
<organism evidence="6 7">
    <name type="scientific">Candidatus Johnevansia muelleri</name>
    <dbReference type="NCBI Taxonomy" id="1495769"/>
    <lineage>
        <taxon>Bacteria</taxon>
        <taxon>Pseudomonadati</taxon>
        <taxon>Pseudomonadota</taxon>
        <taxon>Gammaproteobacteria</taxon>
        <taxon>Candidatus Johnevansiales</taxon>
        <taxon>Candidatus Johnevansiaceae</taxon>
        <taxon>Candidatus Johnevansia</taxon>
    </lineage>
</organism>
<dbReference type="GO" id="GO:0006412">
    <property type="term" value="P:translation"/>
    <property type="evidence" value="ECO:0007669"/>
    <property type="project" value="UniProtKB-UniRule"/>
</dbReference>
<sequence length="96" mass="11126">MLKRKDNIRIISGKEKGNTGFVKDVIKNCKIIVKGFHIVKRNIKKSNFNGKSQPGHQIYCEAPIHHSNLAINKSESQKSESKYNLYLKIKYKLRIK</sequence>
<keyword evidence="7" id="KW-1185">Reference proteome</keyword>
<dbReference type="InterPro" id="IPR014722">
    <property type="entry name" value="Rib_uL2_dom2"/>
</dbReference>
<reference evidence="7" key="1">
    <citation type="submission" date="2014-07" db="EMBL/GenBank/DDBJ databases">
        <authorList>
            <person name="Santos-Garcia D."/>
        </authorList>
    </citation>
    <scope>NUCLEOTIDE SEQUENCE [LARGE SCALE GENOMIC DNA]</scope>
</reference>
<comment type="subunit">
    <text evidence="5">Part of the 50S ribosomal subunit.</text>
</comment>
<evidence type="ECO:0000313" key="7">
    <source>
        <dbReference type="Proteomes" id="UP000032420"/>
    </source>
</evidence>
<dbReference type="OrthoDB" id="9807419at2"/>
<comment type="function">
    <text evidence="5">One of the proteins that surrounds the polypeptide exit tunnel on the outside of the subunit.</text>
</comment>
<dbReference type="Proteomes" id="UP000032420">
    <property type="component" value="Chromosome I"/>
</dbReference>
<name>A0A078KDU6_9GAMM</name>
<dbReference type="STRING" id="1495769.CEM_105"/>
<evidence type="ECO:0000256" key="4">
    <source>
        <dbReference type="ARBA" id="ARBA00035206"/>
    </source>
</evidence>
<dbReference type="HOGENOM" id="CLU_093315_3_0_6"/>
<proteinExistence type="inferred from homology"/>